<evidence type="ECO:0000313" key="3">
    <source>
        <dbReference type="EMBL" id="SVD19913.1"/>
    </source>
</evidence>
<feature type="non-terminal residue" evidence="3">
    <location>
        <position position="1"/>
    </location>
</feature>
<dbReference type="SUPFAM" id="SSF48013">
    <property type="entry name" value="NusB-like"/>
    <property type="match status" value="1"/>
</dbReference>
<dbReference type="GO" id="GO:0006355">
    <property type="term" value="P:regulation of DNA-templated transcription"/>
    <property type="evidence" value="ECO:0007669"/>
    <property type="project" value="InterPro"/>
</dbReference>
<name>A0A382TD11_9ZZZZ</name>
<reference evidence="3" key="1">
    <citation type="submission" date="2018-05" db="EMBL/GenBank/DDBJ databases">
        <authorList>
            <person name="Lanie J.A."/>
            <person name="Ng W.-L."/>
            <person name="Kazmierczak K.M."/>
            <person name="Andrzejewski T.M."/>
            <person name="Davidsen T.M."/>
            <person name="Wayne K.J."/>
            <person name="Tettelin H."/>
            <person name="Glass J.I."/>
            <person name="Rusch D."/>
            <person name="Podicherti R."/>
            <person name="Tsui H.-C.T."/>
            <person name="Winkler M.E."/>
        </authorList>
    </citation>
    <scope>NUCLEOTIDE SEQUENCE</scope>
</reference>
<dbReference type="InterPro" id="IPR006027">
    <property type="entry name" value="NusB_RsmB_TIM44"/>
</dbReference>
<dbReference type="Gene3D" id="1.10.940.10">
    <property type="entry name" value="NusB-like"/>
    <property type="match status" value="1"/>
</dbReference>
<accession>A0A382TD11</accession>
<protein>
    <recommendedName>
        <fullName evidence="2">NusB/RsmB/TIM44 domain-containing protein</fullName>
    </recommendedName>
</protein>
<gene>
    <name evidence="3" type="ORF">METZ01_LOCUS372767</name>
</gene>
<dbReference type="Pfam" id="PF01029">
    <property type="entry name" value="NusB"/>
    <property type="match status" value="1"/>
</dbReference>
<sequence length="165" mass="19306">VPRQKPREIAVRILRAWARESIPVDSHLSEALPLLSGPDRGLCQELVLGVIRRLATLDWLIEQKTDGRRQQPLAHTLLRLGLYQIFYLDRVPDHAAVNEMVNIAHQHDLAHQSGFINAVLRNCLREREAWTKRLKELCERQPAIGYSHPQWLVQRWGNRWKDYQT</sequence>
<dbReference type="EMBL" id="UINC01135640">
    <property type="protein sequence ID" value="SVD19913.1"/>
    <property type="molecule type" value="Genomic_DNA"/>
</dbReference>
<dbReference type="AlphaFoldDB" id="A0A382TD11"/>
<organism evidence="3">
    <name type="scientific">marine metagenome</name>
    <dbReference type="NCBI Taxonomy" id="408172"/>
    <lineage>
        <taxon>unclassified sequences</taxon>
        <taxon>metagenomes</taxon>
        <taxon>ecological metagenomes</taxon>
    </lineage>
</organism>
<dbReference type="GO" id="GO:0003723">
    <property type="term" value="F:RNA binding"/>
    <property type="evidence" value="ECO:0007669"/>
    <property type="project" value="UniProtKB-KW"/>
</dbReference>
<dbReference type="InterPro" id="IPR035926">
    <property type="entry name" value="NusB-like_sf"/>
</dbReference>
<feature type="domain" description="NusB/RsmB/TIM44" evidence="2">
    <location>
        <begin position="5"/>
        <end position="125"/>
    </location>
</feature>
<proteinExistence type="predicted"/>
<evidence type="ECO:0000256" key="1">
    <source>
        <dbReference type="ARBA" id="ARBA00022884"/>
    </source>
</evidence>
<evidence type="ECO:0000259" key="2">
    <source>
        <dbReference type="Pfam" id="PF01029"/>
    </source>
</evidence>
<keyword evidence="1" id="KW-0694">RNA-binding</keyword>
<feature type="non-terminal residue" evidence="3">
    <location>
        <position position="165"/>
    </location>
</feature>